<keyword evidence="10" id="KW-1185">Reference proteome</keyword>
<evidence type="ECO:0000256" key="5">
    <source>
        <dbReference type="ARBA" id="ARBA00022989"/>
    </source>
</evidence>
<feature type="transmembrane region" description="Helical" evidence="8">
    <location>
        <begin position="257"/>
        <end position="277"/>
    </location>
</feature>
<evidence type="ECO:0000256" key="8">
    <source>
        <dbReference type="SAM" id="Phobius"/>
    </source>
</evidence>
<dbReference type="Pfam" id="PF02386">
    <property type="entry name" value="TrkH"/>
    <property type="match status" value="1"/>
</dbReference>
<evidence type="ECO:0000256" key="2">
    <source>
        <dbReference type="ARBA" id="ARBA00022448"/>
    </source>
</evidence>
<feature type="transmembrane region" description="Helical" evidence="8">
    <location>
        <begin position="406"/>
        <end position="424"/>
    </location>
</feature>
<dbReference type="PANTHER" id="PTHR32024:SF1">
    <property type="entry name" value="KTR SYSTEM POTASSIUM UPTAKE PROTEIN B"/>
    <property type="match status" value="1"/>
</dbReference>
<evidence type="ECO:0000313" key="9">
    <source>
        <dbReference type="EMBL" id="AAT75522.1"/>
    </source>
</evidence>
<comment type="subcellular location">
    <subcellularLocation>
        <location evidence="1">Cell membrane</location>
        <topology evidence="1">Multi-pass membrane protein</topology>
    </subcellularLocation>
</comment>
<gene>
    <name evidence="9" type="ordered locus">Mfl166</name>
</gene>
<keyword evidence="4 8" id="KW-0812">Transmembrane</keyword>
<dbReference type="STRING" id="265311.Mfl166"/>
<dbReference type="OrthoDB" id="9810952at2"/>
<dbReference type="eggNOG" id="COG0168">
    <property type="taxonomic scope" value="Bacteria"/>
</dbReference>
<dbReference type="AlphaFoldDB" id="Q6F1V1"/>
<dbReference type="KEGG" id="mfl:Mfl166"/>
<protein>
    <submittedName>
        <fullName evidence="9">K+, Na+ uptake protein bound cytoplasmic subunit</fullName>
    </submittedName>
</protein>
<dbReference type="EnsemblBacteria" id="AAT75522">
    <property type="protein sequence ID" value="AAT75522"/>
    <property type="gene ID" value="Mfl166"/>
</dbReference>
<evidence type="ECO:0000256" key="3">
    <source>
        <dbReference type="ARBA" id="ARBA00022475"/>
    </source>
</evidence>
<keyword evidence="2" id="KW-0813">Transport</keyword>
<feature type="transmembrane region" description="Helical" evidence="8">
    <location>
        <begin position="175"/>
        <end position="196"/>
    </location>
</feature>
<keyword evidence="3" id="KW-1003">Cell membrane</keyword>
<dbReference type="GO" id="GO:0030001">
    <property type="term" value="P:metal ion transport"/>
    <property type="evidence" value="ECO:0007669"/>
    <property type="project" value="UniProtKB-ARBA"/>
</dbReference>
<feature type="transmembrane region" description="Helical" evidence="8">
    <location>
        <begin position="54"/>
        <end position="75"/>
    </location>
</feature>
<feature type="transmembrane region" description="Helical" evidence="8">
    <location>
        <begin position="297"/>
        <end position="319"/>
    </location>
</feature>
<evidence type="ECO:0000256" key="1">
    <source>
        <dbReference type="ARBA" id="ARBA00004651"/>
    </source>
</evidence>
<accession>Q6F1V1</accession>
<name>Q6F1V1_MESFL</name>
<organism evidence="9 10">
    <name type="scientific">Mesoplasma florum (strain ATCC 33453 / NBRC 100688 / NCTC 11704 / L1)</name>
    <name type="common">Acholeplasma florum</name>
    <dbReference type="NCBI Taxonomy" id="265311"/>
    <lineage>
        <taxon>Bacteria</taxon>
        <taxon>Bacillati</taxon>
        <taxon>Mycoplasmatota</taxon>
        <taxon>Mollicutes</taxon>
        <taxon>Entomoplasmatales</taxon>
        <taxon>Entomoplasmataceae</taxon>
        <taxon>Mesoplasma</taxon>
    </lineage>
</organism>
<keyword evidence="5 8" id="KW-1133">Transmembrane helix</keyword>
<dbReference type="Proteomes" id="UP000006647">
    <property type="component" value="Chromosome"/>
</dbReference>
<feature type="transmembrane region" description="Helical" evidence="8">
    <location>
        <begin position="445"/>
        <end position="465"/>
    </location>
</feature>
<sequence>MNGGNQMSTNTNKSNKSKWLHFKKNKEQKNKFDPHKAFLKLKTWWPLSKVSGRIFLIYLFIVLFGGFLLCIPGIVVNNDLNGYDFRWDYLTGIFTASSAFSDTGINIIDPSHDYTFWGQLILLILIEMGGIGVLTLKIILFISINKKISLSDTVVAQSERGNDVKSSTIELIKDGFIFLTFIQLIAAGVLFFLFFFSEPATQSLNGTELNVVSPYHNFIKSIWFAIFHSTSAINNAGYDLLSTNSLQPYNIEGHQAYAIQIVFLLEWVIGGLGYPTFHDIKRKMRARRVGQKVKFSLFTKLNFWVYSTLFVVGPLLIFLSEYSNQTNSLIFNYYTYDVDPLTQMPINVIVTEAKPTFVVAMDIIFNTTACRNAGFSTVPINDFNASSKTILSSLMFIGSAPSSTAGGIRTTTFAIILLSTWAIIRNKSYTSAFKKVIPAETVRRSFSVFFISVFILTIVIILIYFDSNGFLTPGIENGVAGELVQNQGDASIVQILTLITSAYGTVGMNPFTQHQMYNFGVLTKLLIILCMFLGQLGISNTLLAFIKPSRKTNFKYLEEDVTIG</sequence>
<dbReference type="EMBL" id="AE017263">
    <property type="protein sequence ID" value="AAT75522.1"/>
    <property type="molecule type" value="Genomic_DNA"/>
</dbReference>
<evidence type="ECO:0000256" key="6">
    <source>
        <dbReference type="ARBA" id="ARBA00023065"/>
    </source>
</evidence>
<evidence type="ECO:0000256" key="7">
    <source>
        <dbReference type="ARBA" id="ARBA00023136"/>
    </source>
</evidence>
<dbReference type="GO" id="GO:0005886">
    <property type="term" value="C:plasma membrane"/>
    <property type="evidence" value="ECO:0007669"/>
    <property type="project" value="UniProtKB-SubCell"/>
</dbReference>
<feature type="transmembrane region" description="Helical" evidence="8">
    <location>
        <begin position="120"/>
        <end position="142"/>
    </location>
</feature>
<dbReference type="HOGENOM" id="CLU_026429_0_1_14"/>
<feature type="transmembrane region" description="Helical" evidence="8">
    <location>
        <begin position="525"/>
        <end position="546"/>
    </location>
</feature>
<keyword evidence="7 8" id="KW-0472">Membrane</keyword>
<dbReference type="PaxDb" id="265311-Mfl166"/>
<evidence type="ECO:0000313" key="10">
    <source>
        <dbReference type="Proteomes" id="UP000006647"/>
    </source>
</evidence>
<evidence type="ECO:0000256" key="4">
    <source>
        <dbReference type="ARBA" id="ARBA00022692"/>
    </source>
</evidence>
<dbReference type="GO" id="GO:0008324">
    <property type="term" value="F:monoatomic cation transmembrane transporter activity"/>
    <property type="evidence" value="ECO:0007669"/>
    <property type="project" value="InterPro"/>
</dbReference>
<dbReference type="InterPro" id="IPR003445">
    <property type="entry name" value="Cat_transpt"/>
</dbReference>
<keyword evidence="6" id="KW-0406">Ion transport</keyword>
<proteinExistence type="predicted"/>
<dbReference type="PANTHER" id="PTHR32024">
    <property type="entry name" value="TRK SYSTEM POTASSIUM UPTAKE PROTEIN TRKG-RELATED"/>
    <property type="match status" value="1"/>
</dbReference>
<reference evidence="9 10" key="1">
    <citation type="submission" date="2004-06" db="EMBL/GenBank/DDBJ databases">
        <authorList>
            <person name="Birren B.W."/>
            <person name="Stange-Thomann N."/>
            <person name="Hafez N."/>
            <person name="DeCaprio D."/>
            <person name="Fisher S."/>
            <person name="Butler J."/>
            <person name="Elkins T."/>
            <person name="Kodira C.D."/>
            <person name="Major J."/>
            <person name="Wang S."/>
            <person name="Nicol R."/>
            <person name="Nusbaum C."/>
        </authorList>
    </citation>
    <scope>NUCLEOTIDE SEQUENCE [LARGE SCALE GENOMIC DNA]</scope>
    <source>
        <strain evidence="10">ATCC 33453 / NBRC 100688 / NCTC 11704 / L1</strain>
    </source>
</reference>
<dbReference type="PATRIC" id="fig|265311.5.peg.167"/>